<proteinExistence type="predicted"/>
<evidence type="ECO:0000259" key="3">
    <source>
        <dbReference type="Pfam" id="PF05170"/>
    </source>
</evidence>
<dbReference type="Proteomes" id="UP000019760">
    <property type="component" value="Unassembled WGS sequence"/>
</dbReference>
<organism evidence="4 5">
    <name type="scientific">Acidomonas methanolica NBRC 104435</name>
    <dbReference type="NCBI Taxonomy" id="1231351"/>
    <lineage>
        <taxon>Bacteria</taxon>
        <taxon>Pseudomonadati</taxon>
        <taxon>Pseudomonadota</taxon>
        <taxon>Alphaproteobacteria</taxon>
        <taxon>Acetobacterales</taxon>
        <taxon>Acetobacteraceae</taxon>
        <taxon>Acidomonas</taxon>
    </lineage>
</organism>
<dbReference type="PANTHER" id="PTHR30441">
    <property type="entry name" value="DUF748 DOMAIN-CONTAINING PROTEIN"/>
    <property type="match status" value="1"/>
</dbReference>
<feature type="domain" description="AsmA" evidence="3">
    <location>
        <begin position="209"/>
        <end position="552"/>
    </location>
</feature>
<name>A0A023D959_ACIMT</name>
<keyword evidence="2" id="KW-0472">Membrane</keyword>
<reference evidence="4 5" key="2">
    <citation type="journal article" date="2014" name="FEMS Microbiol. Lett.">
        <title>Draft genomic DNA sequence of the facultatively methylotrophic bacterium Acidomonas methanolica type strain MB58.</title>
        <authorList>
            <person name="Higashiura N."/>
            <person name="Hadano H."/>
            <person name="Hirakawa H."/>
            <person name="Matsutani M."/>
            <person name="Takabe S."/>
            <person name="Matsushita K."/>
            <person name="Azuma Y."/>
        </authorList>
    </citation>
    <scope>NUCLEOTIDE SEQUENCE [LARGE SCALE GENOMIC DNA]</scope>
    <source>
        <strain evidence="4 5">MB58</strain>
    </source>
</reference>
<dbReference type="GO" id="GO:0005886">
    <property type="term" value="C:plasma membrane"/>
    <property type="evidence" value="ECO:0007669"/>
    <property type="project" value="TreeGrafter"/>
</dbReference>
<evidence type="ECO:0000313" key="4">
    <source>
        <dbReference type="EMBL" id="GAJ30240.1"/>
    </source>
</evidence>
<evidence type="ECO:0000256" key="1">
    <source>
        <dbReference type="SAM" id="MobiDB-lite"/>
    </source>
</evidence>
<dbReference type="PANTHER" id="PTHR30441:SF9">
    <property type="entry name" value="ASMA FAMILY PROTEIN YHJG"/>
    <property type="match status" value="1"/>
</dbReference>
<feature type="transmembrane region" description="Helical" evidence="2">
    <location>
        <begin position="20"/>
        <end position="43"/>
    </location>
</feature>
<evidence type="ECO:0000256" key="2">
    <source>
        <dbReference type="SAM" id="Phobius"/>
    </source>
</evidence>
<evidence type="ECO:0000313" key="5">
    <source>
        <dbReference type="Proteomes" id="UP000019760"/>
    </source>
</evidence>
<dbReference type="InterPro" id="IPR052894">
    <property type="entry name" value="AsmA-related"/>
</dbReference>
<reference evidence="5" key="1">
    <citation type="journal article" date="2014" name="FEMS Microbiol. Lett.">
        <title>Draft Genomic DNA Sequence of the Facultatively Methylotrophic Bacterium Acidomonas methanolica type strain MB58.</title>
        <authorList>
            <person name="Higashiura N."/>
            <person name="Hadano H."/>
            <person name="Hirakawa H."/>
            <person name="Matsutani M."/>
            <person name="Takabe S."/>
            <person name="Matsushita K."/>
            <person name="Azuma Y."/>
        </authorList>
    </citation>
    <scope>NUCLEOTIDE SEQUENCE [LARGE SCALE GENOMIC DNA]</scope>
    <source>
        <strain evidence="5">MB58</strain>
    </source>
</reference>
<dbReference type="GO" id="GO:0090313">
    <property type="term" value="P:regulation of protein targeting to membrane"/>
    <property type="evidence" value="ECO:0007669"/>
    <property type="project" value="TreeGrafter"/>
</dbReference>
<dbReference type="OrthoDB" id="5749006at2"/>
<keyword evidence="5" id="KW-1185">Reference proteome</keyword>
<keyword evidence="2" id="KW-0812">Transmembrane</keyword>
<feature type="region of interest" description="Disordered" evidence="1">
    <location>
        <begin position="659"/>
        <end position="699"/>
    </location>
</feature>
<comment type="caution">
    <text evidence="4">The sequence shown here is derived from an EMBL/GenBank/DDBJ whole genome shotgun (WGS) entry which is preliminary data.</text>
</comment>
<gene>
    <name evidence="4" type="ORF">Amme_113_012</name>
</gene>
<sequence length="713" mass="75333">MESRVTPPPHAADRRRHPALRVAGGAVGAIVLALLLLILLWRWDWFVPLINRKASAALHRPVTIAHLHVSLGLNTVVTLDELDIKQPENFADEKEDFASAKHITVAVKLWRYVTGHGLEIPRIVIDAPRGDIVARADGTANYIFGDASASSGKSSDATPVPRIDSLTITDGDIRVALAKFHADMRLLVHMLPPRNGPQSEDDGRIVVDAKGRYAGQPITGHLVGGALLSLANRTHPYPIDAYIENGRTHISLKGTVDDPLHFAGTKLTLHLTGPDMALLYPLTGVPIPHTPAYSVAGKLNYTADHIRFDDFEGRMGTSDIGGDIAVDPHDHPPTLDARLHSHRVDLTDLGGFIGASPRGEKAPPPTSPAGHVLPDQPIDVPKLNAINAHLVYHGDHIENRKAPLDDIDADIVVKDGSIDMRKLAFAVGSGTLGMAATLDPAPHDQFTTKLRVDVSRLDIARLMRATGTFKGKGTLGGHVTLNATGNSVASLVANGNGGVTLVVDHGGDVSALLPDLAGLKLGSALLSAMGVPDRSKLLCFIANMPLRQGVLHTDTLLLLTDATRSTGEGTVNFRTNRMDYSITTRSVHMNILSIPGAIHVTGPIDAPSIMPGAEVIGRTAAAVGLGVLFPPAALIPTIQFGVGKGGVCEAALQEADTRPAAGIAPGSTTGKGRPVVKAAPSAHHGAHHAPPKRTHLSSGDVHAAWERKLHGHP</sequence>
<dbReference type="EMBL" id="BAND01000112">
    <property type="protein sequence ID" value="GAJ30240.1"/>
    <property type="molecule type" value="Genomic_DNA"/>
</dbReference>
<dbReference type="InterPro" id="IPR007844">
    <property type="entry name" value="AsmA"/>
</dbReference>
<accession>A0A023D959</accession>
<feature type="compositionally biased region" description="Basic residues" evidence="1">
    <location>
        <begin position="684"/>
        <end position="695"/>
    </location>
</feature>
<dbReference type="RefSeq" id="WP_081797806.1">
    <property type="nucleotide sequence ID" value="NZ_BAND01000112.1"/>
</dbReference>
<dbReference type="Pfam" id="PF05170">
    <property type="entry name" value="AsmA"/>
    <property type="match status" value="1"/>
</dbReference>
<dbReference type="AlphaFoldDB" id="A0A023D959"/>
<protein>
    <submittedName>
        <fullName evidence="4">Lipopolysaccharide biogenesis periplasmic protein</fullName>
    </submittedName>
</protein>
<keyword evidence="2" id="KW-1133">Transmembrane helix</keyword>